<dbReference type="RefSeq" id="WP_214420285.1">
    <property type="nucleotide sequence ID" value="NZ_CP075546.1"/>
</dbReference>
<proteinExistence type="predicted"/>
<dbReference type="AlphaFoldDB" id="A0A8E7EKB4"/>
<dbReference type="KEGG" id="mrtj:KHC33_02940"/>
<dbReference type="PANTHER" id="PTHR37835">
    <property type="entry name" value="ALPHA-CLOSTRIPAIN"/>
    <property type="match status" value="1"/>
</dbReference>
<dbReference type="Gene3D" id="3.40.50.11970">
    <property type="match status" value="1"/>
</dbReference>
<keyword evidence="1" id="KW-0812">Transmembrane</keyword>
<accession>A0A8E7EKB4</accession>
<evidence type="ECO:0000313" key="2">
    <source>
        <dbReference type="EMBL" id="QVV89491.1"/>
    </source>
</evidence>
<dbReference type="PANTHER" id="PTHR37835:SF1">
    <property type="entry name" value="ALPHA-CLOSTRIPAIN"/>
    <property type="match status" value="1"/>
</dbReference>
<dbReference type="GeneID" id="65096106"/>
<protein>
    <recommendedName>
        <fullName evidence="4">Clostripain</fullName>
    </recommendedName>
</protein>
<keyword evidence="1" id="KW-1133">Transmembrane helix</keyword>
<organism evidence="2 3">
    <name type="scientific">Methanospirillum purgamenti</name>
    <dbReference type="NCBI Taxonomy" id="2834276"/>
    <lineage>
        <taxon>Archaea</taxon>
        <taxon>Methanobacteriati</taxon>
        <taxon>Methanobacteriota</taxon>
        <taxon>Stenosarchaea group</taxon>
        <taxon>Methanomicrobia</taxon>
        <taxon>Methanomicrobiales</taxon>
        <taxon>Methanospirillaceae</taxon>
        <taxon>Methanospirillum</taxon>
    </lineage>
</organism>
<dbReference type="Pfam" id="PF03415">
    <property type="entry name" value="Peptidase_C11"/>
    <property type="match status" value="1"/>
</dbReference>
<evidence type="ECO:0000256" key="1">
    <source>
        <dbReference type="SAM" id="Phobius"/>
    </source>
</evidence>
<dbReference type="InterPro" id="IPR005077">
    <property type="entry name" value="Peptidase_C11"/>
</dbReference>
<evidence type="ECO:0000313" key="3">
    <source>
        <dbReference type="Proteomes" id="UP000680656"/>
    </source>
</evidence>
<keyword evidence="3" id="KW-1185">Reference proteome</keyword>
<name>A0A8E7EKB4_9EURY</name>
<sequence length="438" mass="48606">MRQISHQWTNLKNKTGSLFRSSGIGGRKAIFFICHLFLLFSFVAFPSAADQNSTILIALYASGGTLEQELGLITDDFKQVVKGAENLSETIDILAAYGGADKPGWHGMTIANLTDLRIDLEDGELGNTSAYQIYYPDANMGDPQILSLFLSYISENYPSNRTFLIFIGHGQAYTGMLFDQNHDEDGLTIGELSESFGTGPWDIDLIGFDSCLMGCLEVLSGLSPYASYIIASEEAEPAEGWPYEQWISYISSHPHASVEEYAFTLAEEYMKNPRPGKTIALLDPKMADFLTAQLDQFAKDLHALAGTTEGCLSIRIALENTQQFGLTGTGELEEATMDLYSFADNIQKQTHYLSASASGVRDGINKTVLFSRHDEHIPGAYGIAVLSPVLIHPVFYEYYRESAFITPSWDRFIIRYLSCPKDEDLVLLSPEKERDTET</sequence>
<evidence type="ECO:0008006" key="4">
    <source>
        <dbReference type="Google" id="ProtNLM"/>
    </source>
</evidence>
<dbReference type="Proteomes" id="UP000680656">
    <property type="component" value="Chromosome"/>
</dbReference>
<dbReference type="EMBL" id="CP075546">
    <property type="protein sequence ID" value="QVV89491.1"/>
    <property type="molecule type" value="Genomic_DNA"/>
</dbReference>
<gene>
    <name evidence="2" type="ORF">KHC33_02940</name>
</gene>
<feature type="transmembrane region" description="Helical" evidence="1">
    <location>
        <begin position="29"/>
        <end position="49"/>
    </location>
</feature>
<keyword evidence="1" id="KW-0472">Membrane</keyword>
<reference evidence="2 3" key="1">
    <citation type="submission" date="2021-05" db="EMBL/GenBank/DDBJ databases">
        <title>A novel Methanospirillum isolate from a pyrite-forming mixed culture.</title>
        <authorList>
            <person name="Bunk B."/>
            <person name="Sproer C."/>
            <person name="Spring S."/>
            <person name="Pester M."/>
        </authorList>
    </citation>
    <scope>NUCLEOTIDE SEQUENCE [LARGE SCALE GENOMIC DNA]</scope>
    <source>
        <strain evidence="2 3">J.3.6.1-F.2.7.3</strain>
    </source>
</reference>